<reference evidence="1 2" key="1">
    <citation type="submission" date="2014-04" db="EMBL/GenBank/DDBJ databases">
        <authorList>
            <consortium name="DOE Joint Genome Institute"/>
            <person name="Kuo A."/>
            <person name="Kohler A."/>
            <person name="Nagy L.G."/>
            <person name="Floudas D."/>
            <person name="Copeland A."/>
            <person name="Barry K.W."/>
            <person name="Cichocki N."/>
            <person name="Veneault-Fourrey C."/>
            <person name="LaButti K."/>
            <person name="Lindquist E.A."/>
            <person name="Lipzen A."/>
            <person name="Lundell T."/>
            <person name="Morin E."/>
            <person name="Murat C."/>
            <person name="Sun H."/>
            <person name="Tunlid A."/>
            <person name="Henrissat B."/>
            <person name="Grigoriev I.V."/>
            <person name="Hibbett D.S."/>
            <person name="Martin F."/>
            <person name="Nordberg H.P."/>
            <person name="Cantor M.N."/>
            <person name="Hua S.X."/>
        </authorList>
    </citation>
    <scope>NUCLEOTIDE SEQUENCE [LARGE SCALE GENOMIC DNA]</scope>
    <source>
        <strain evidence="1 2">Foug A</strain>
    </source>
</reference>
<feature type="non-terminal residue" evidence="1">
    <location>
        <position position="1"/>
    </location>
</feature>
<dbReference type="EMBL" id="KN822242">
    <property type="protein sequence ID" value="KIM51749.1"/>
    <property type="molecule type" value="Genomic_DNA"/>
</dbReference>
<organism evidence="1 2">
    <name type="scientific">Scleroderma citrinum Foug A</name>
    <dbReference type="NCBI Taxonomy" id="1036808"/>
    <lineage>
        <taxon>Eukaryota</taxon>
        <taxon>Fungi</taxon>
        <taxon>Dikarya</taxon>
        <taxon>Basidiomycota</taxon>
        <taxon>Agaricomycotina</taxon>
        <taxon>Agaricomycetes</taxon>
        <taxon>Agaricomycetidae</taxon>
        <taxon>Boletales</taxon>
        <taxon>Sclerodermatineae</taxon>
        <taxon>Sclerodermataceae</taxon>
        <taxon>Scleroderma</taxon>
    </lineage>
</organism>
<dbReference type="InParanoid" id="A0A0C3D5Q3"/>
<gene>
    <name evidence="1" type="ORF">SCLCIDRAFT_606958</name>
</gene>
<accession>A0A0C3D5Q3</accession>
<evidence type="ECO:0000313" key="1">
    <source>
        <dbReference type="EMBL" id="KIM51749.1"/>
    </source>
</evidence>
<proteinExistence type="predicted"/>
<sequence length="95" mass="11032">LGANILVGRGYGNRQSSWHAWWTLASYCLPRVCRPALSPQNCLRGPRHFRHPWHQRRHRGVGTIPPRHQRIQKTLTPHPKYLQRSCDVVLTSPPL</sequence>
<name>A0A0C3D5Q3_9AGAM</name>
<reference evidence="2" key="2">
    <citation type="submission" date="2015-01" db="EMBL/GenBank/DDBJ databases">
        <title>Evolutionary Origins and Diversification of the Mycorrhizal Mutualists.</title>
        <authorList>
            <consortium name="DOE Joint Genome Institute"/>
            <consortium name="Mycorrhizal Genomics Consortium"/>
            <person name="Kohler A."/>
            <person name="Kuo A."/>
            <person name="Nagy L.G."/>
            <person name="Floudas D."/>
            <person name="Copeland A."/>
            <person name="Barry K.W."/>
            <person name="Cichocki N."/>
            <person name="Veneault-Fourrey C."/>
            <person name="LaButti K."/>
            <person name="Lindquist E.A."/>
            <person name="Lipzen A."/>
            <person name="Lundell T."/>
            <person name="Morin E."/>
            <person name="Murat C."/>
            <person name="Riley R."/>
            <person name="Ohm R."/>
            <person name="Sun H."/>
            <person name="Tunlid A."/>
            <person name="Henrissat B."/>
            <person name="Grigoriev I.V."/>
            <person name="Hibbett D.S."/>
            <person name="Martin F."/>
        </authorList>
    </citation>
    <scope>NUCLEOTIDE SEQUENCE [LARGE SCALE GENOMIC DNA]</scope>
    <source>
        <strain evidence="2">Foug A</strain>
    </source>
</reference>
<protein>
    <submittedName>
        <fullName evidence="1">Uncharacterized protein</fullName>
    </submittedName>
</protein>
<dbReference type="AlphaFoldDB" id="A0A0C3D5Q3"/>
<dbReference type="Proteomes" id="UP000053989">
    <property type="component" value="Unassembled WGS sequence"/>
</dbReference>
<keyword evidence="2" id="KW-1185">Reference proteome</keyword>
<evidence type="ECO:0000313" key="2">
    <source>
        <dbReference type="Proteomes" id="UP000053989"/>
    </source>
</evidence>
<dbReference type="HOGENOM" id="CLU_2378541_0_0_1"/>